<dbReference type="HOGENOM" id="CLU_217525_0_0_6"/>
<proteinExistence type="predicted"/>
<reference evidence="1 2" key="1">
    <citation type="journal article" date="2010" name="J. Bacteriol.">
        <title>The Citrobacter rodentium genome sequence reveals convergent evolution with human pathogenic Escherichia coli.</title>
        <authorList>
            <person name="Petty N.K."/>
            <person name="Bulgin R."/>
            <person name="Crepin V.F."/>
            <person name="Cerdeno-Tarraga A.M."/>
            <person name="Schroeder G.N."/>
            <person name="Quail M.A."/>
            <person name="Lennard N."/>
            <person name="Corton C."/>
            <person name="Barron A."/>
            <person name="Clark L."/>
            <person name="Toribio A.L."/>
            <person name="Parkhill J."/>
            <person name="Dougan G."/>
            <person name="Frankel G."/>
            <person name="Thomson N.R."/>
        </authorList>
    </citation>
    <scope>NUCLEOTIDE SEQUENCE [LARGE SCALE GENOMIC DNA]</scope>
    <source>
        <strain evidence="1 2">ICC168</strain>
    </source>
</reference>
<evidence type="ECO:0000313" key="1">
    <source>
        <dbReference type="EMBL" id="CBG86835.1"/>
    </source>
</evidence>
<accession>D2TGF2</accession>
<organism evidence="1 2">
    <name type="scientific">Citrobacter rodentium (strain ICC168)</name>
    <name type="common">Citrobacter freundii biotype 4280</name>
    <dbReference type="NCBI Taxonomy" id="637910"/>
    <lineage>
        <taxon>Bacteria</taxon>
        <taxon>Pseudomonadati</taxon>
        <taxon>Pseudomonadota</taxon>
        <taxon>Gammaproteobacteria</taxon>
        <taxon>Enterobacterales</taxon>
        <taxon>Enterobacteriaceae</taxon>
        <taxon>Citrobacter</taxon>
    </lineage>
</organism>
<evidence type="ECO:0008006" key="3">
    <source>
        <dbReference type="Google" id="ProtNLM"/>
    </source>
</evidence>
<keyword evidence="2" id="KW-1185">Reference proteome</keyword>
<dbReference type="AlphaFoldDB" id="D2TGF2"/>
<name>D2TGF2_CITRI</name>
<gene>
    <name evidence="1" type="ordered locus">ROD_00541</name>
</gene>
<dbReference type="Proteomes" id="UP000001889">
    <property type="component" value="Chromosome"/>
</dbReference>
<dbReference type="STRING" id="637910.ROD_00541"/>
<dbReference type="EMBL" id="FN543502">
    <property type="protein sequence ID" value="CBG86835.1"/>
    <property type="molecule type" value="Genomic_DNA"/>
</dbReference>
<sequence>MPGVHYQVVDSPAERKIFVLLLFSSVDERMLFTYSGDNFFVSGK</sequence>
<evidence type="ECO:0000313" key="2">
    <source>
        <dbReference type="Proteomes" id="UP000001889"/>
    </source>
</evidence>
<protein>
    <recommendedName>
        <fullName evidence="3">Dihydrofolate reductase</fullName>
    </recommendedName>
</protein>
<dbReference type="KEGG" id="cro:ROD_00541"/>